<dbReference type="RefSeq" id="WP_105339217.1">
    <property type="nucleotide sequence ID" value="NZ_PUHZ01000026.1"/>
</dbReference>
<dbReference type="Pfam" id="PF05076">
    <property type="entry name" value="SUFU"/>
    <property type="match status" value="1"/>
</dbReference>
<comment type="caution">
    <text evidence="2">The sequence shown here is derived from an EMBL/GenBank/DDBJ whole genome shotgun (WGS) entry which is preliminary data.</text>
</comment>
<protein>
    <recommendedName>
        <fullName evidence="1">Suppressor of fused-like domain-containing protein</fullName>
    </recommendedName>
</protein>
<organism evidence="2 3">
    <name type="scientific">Blastopirellula marina</name>
    <dbReference type="NCBI Taxonomy" id="124"/>
    <lineage>
        <taxon>Bacteria</taxon>
        <taxon>Pseudomonadati</taxon>
        <taxon>Planctomycetota</taxon>
        <taxon>Planctomycetia</taxon>
        <taxon>Pirellulales</taxon>
        <taxon>Pirellulaceae</taxon>
        <taxon>Blastopirellula</taxon>
    </lineage>
</organism>
<dbReference type="Proteomes" id="UP000237819">
    <property type="component" value="Unassembled WGS sequence"/>
</dbReference>
<dbReference type="InterPro" id="IPR020941">
    <property type="entry name" value="SUFU-like_domain"/>
</dbReference>
<feature type="domain" description="Suppressor of fused-like" evidence="1">
    <location>
        <begin position="44"/>
        <end position="187"/>
    </location>
</feature>
<proteinExistence type="predicted"/>
<dbReference type="OrthoDB" id="3821329at2"/>
<sequence length="191" mass="21926">MTTPTPIEYRDQLRDHYERCWSTEGRERFWQTGPVDQLPEGFCVLEFPTTRLRDMWTYATCGMSPLSDQPPIELHLFAQQPSMSHVELLTVVTHYHLTGKPLNLGHTFNIGRPWLPGSACEFGLISLPYLDGPKLELFEPPQSSLTVRCLWLIPITAAESKFAMEVGLEELEQAFEDQSLNYLNPMRRSVV</sequence>
<evidence type="ECO:0000259" key="1">
    <source>
        <dbReference type="Pfam" id="PF05076"/>
    </source>
</evidence>
<reference evidence="2 3" key="1">
    <citation type="submission" date="2018-02" db="EMBL/GenBank/DDBJ databases">
        <title>Comparative genomes isolates from brazilian mangrove.</title>
        <authorList>
            <person name="Araujo J.E."/>
            <person name="Taketani R.G."/>
            <person name="Silva M.C.P."/>
            <person name="Loureco M.V."/>
            <person name="Andreote F.D."/>
        </authorList>
    </citation>
    <scope>NUCLEOTIDE SEQUENCE [LARGE SCALE GENOMIC DNA]</scope>
    <source>
        <strain evidence="2 3">Nap-Phe MGV</strain>
    </source>
</reference>
<dbReference type="AlphaFoldDB" id="A0A2S8GAD0"/>
<evidence type="ECO:0000313" key="3">
    <source>
        <dbReference type="Proteomes" id="UP000237819"/>
    </source>
</evidence>
<evidence type="ECO:0000313" key="2">
    <source>
        <dbReference type="EMBL" id="PQO41393.1"/>
    </source>
</evidence>
<name>A0A2S8GAD0_9BACT</name>
<dbReference type="EMBL" id="PUHZ01000026">
    <property type="protein sequence ID" value="PQO41393.1"/>
    <property type="molecule type" value="Genomic_DNA"/>
</dbReference>
<gene>
    <name evidence="2" type="ORF">C5Y93_30215</name>
</gene>
<accession>A0A2S8GAD0</accession>